<evidence type="ECO:0000256" key="1">
    <source>
        <dbReference type="SAM" id="MobiDB-lite"/>
    </source>
</evidence>
<gene>
    <name evidence="2" type="ORF">Vretimale_19680</name>
</gene>
<comment type="caution">
    <text evidence="2">The sequence shown here is derived from an EMBL/GenBank/DDBJ whole genome shotgun (WGS) entry which is preliminary data.</text>
</comment>
<proteinExistence type="predicted"/>
<feature type="region of interest" description="Disordered" evidence="1">
    <location>
        <begin position="71"/>
        <end position="125"/>
    </location>
</feature>
<organism evidence="2 3">
    <name type="scientific">Volvox reticuliferus</name>
    <dbReference type="NCBI Taxonomy" id="1737510"/>
    <lineage>
        <taxon>Eukaryota</taxon>
        <taxon>Viridiplantae</taxon>
        <taxon>Chlorophyta</taxon>
        <taxon>core chlorophytes</taxon>
        <taxon>Chlorophyceae</taxon>
        <taxon>CS clade</taxon>
        <taxon>Chlamydomonadales</taxon>
        <taxon>Volvocaceae</taxon>
        <taxon>Volvox</taxon>
    </lineage>
</organism>
<protein>
    <submittedName>
        <fullName evidence="2">Uncharacterized protein</fullName>
    </submittedName>
</protein>
<feature type="non-terminal residue" evidence="2">
    <location>
        <position position="1"/>
    </location>
</feature>
<dbReference type="AlphaFoldDB" id="A0A8J4H0K6"/>
<evidence type="ECO:0000313" key="3">
    <source>
        <dbReference type="Proteomes" id="UP000722791"/>
    </source>
</evidence>
<reference evidence="2" key="1">
    <citation type="journal article" date="2021" name="Proc. Natl. Acad. Sci. U.S.A.">
        <title>Three genomes in the algal genus Volvox reveal the fate of a haploid sex-determining region after a transition to homothallism.</title>
        <authorList>
            <person name="Yamamoto K."/>
            <person name="Hamaji T."/>
            <person name="Kawai-Toyooka H."/>
            <person name="Matsuzaki R."/>
            <person name="Takahashi F."/>
            <person name="Nishimura Y."/>
            <person name="Kawachi M."/>
            <person name="Noguchi H."/>
            <person name="Minakuchi Y."/>
            <person name="Umen J.G."/>
            <person name="Toyoda A."/>
            <person name="Nozaki H."/>
        </authorList>
    </citation>
    <scope>NUCLEOTIDE SEQUENCE</scope>
    <source>
        <strain evidence="2">NIES-3785</strain>
    </source>
</reference>
<evidence type="ECO:0000313" key="2">
    <source>
        <dbReference type="EMBL" id="GIM17171.1"/>
    </source>
</evidence>
<name>A0A8J4H0K6_9CHLO</name>
<accession>A0A8J4H0K6</accession>
<dbReference type="Proteomes" id="UP000722791">
    <property type="component" value="Unassembled WGS sequence"/>
</dbReference>
<dbReference type="EMBL" id="BNCQ01000094">
    <property type="protein sequence ID" value="GIM17171.1"/>
    <property type="molecule type" value="Genomic_DNA"/>
</dbReference>
<sequence>PLLVLPMAMTTGGEMVRVLPLPCGTGVEVTMKLMGFSAAEQAEASLPYGEAGPDRQLDEFHFSTQHKLVNGSLGPDAEKLPAQARGGTVAAPPPVLVNVRLPAGRPGAFGHQNSRQPGCDGISVT</sequence>